<dbReference type="Proteomes" id="UP000033731">
    <property type="component" value="Unassembled WGS sequence"/>
</dbReference>
<gene>
    <name evidence="1" type="ORF">DJ66_0242</name>
</gene>
<evidence type="ECO:0000313" key="1">
    <source>
        <dbReference type="EMBL" id="KJZ82633.1"/>
    </source>
</evidence>
<comment type="caution">
    <text evidence="1">The sequence shown here is derived from an EMBL/GenBank/DDBJ whole genome shotgun (WGS) entry which is preliminary data.</text>
</comment>
<protein>
    <submittedName>
        <fullName evidence="1">Uncharacterized protein</fullName>
    </submittedName>
</protein>
<organism evidence="1 2">
    <name type="scientific">Candidatus Liberibacter solanacearum</name>
    <dbReference type="NCBI Taxonomy" id="556287"/>
    <lineage>
        <taxon>Bacteria</taxon>
        <taxon>Pseudomonadati</taxon>
        <taxon>Pseudomonadota</taxon>
        <taxon>Alphaproteobacteria</taxon>
        <taxon>Hyphomicrobiales</taxon>
        <taxon>Rhizobiaceae</taxon>
        <taxon>Liberibacter</taxon>
    </lineage>
</organism>
<dbReference type="AlphaFoldDB" id="A0A0F4VMB7"/>
<keyword evidence="2" id="KW-1185">Reference proteome</keyword>
<accession>A0A0F4VMB7</accession>
<dbReference type="EMBL" id="JMTK01000001">
    <property type="protein sequence ID" value="KJZ82633.1"/>
    <property type="molecule type" value="Genomic_DNA"/>
</dbReference>
<reference evidence="1 2" key="1">
    <citation type="journal article" date="2015" name="Phytopathology">
        <title>Genomes of Candidatus Liberibacter solanacearum haplotype A from New Zealand and the USA suggest significant genome plasticity in the species.</title>
        <authorList>
            <person name="Thompson S.M."/>
            <person name="Johnson C.P."/>
            <person name="Lu A.Y."/>
            <person name="Frampton R.A."/>
            <person name="Sullivan K.L."/>
            <person name="Fiers M.W."/>
            <person name="Crowhurst R.N."/>
            <person name="Pitman A.R."/>
            <person name="Scott I."/>
            <person name="Gudmestad N.C."/>
            <person name="Smith G.R."/>
        </authorList>
    </citation>
    <scope>NUCLEOTIDE SEQUENCE [LARGE SCALE GENOMIC DNA]</scope>
    <source>
        <strain evidence="1 2">LsoNZ1</strain>
    </source>
</reference>
<sequence length="45" mass="5765">MKLKRKVLNKFIEKSLWKVKKKPVYFYFTRVFIKINRHFLEKIFM</sequence>
<name>A0A0F4VMB7_9HYPH</name>
<evidence type="ECO:0000313" key="2">
    <source>
        <dbReference type="Proteomes" id="UP000033731"/>
    </source>
</evidence>
<proteinExistence type="predicted"/>